<dbReference type="PRINTS" id="PR00723">
    <property type="entry name" value="SUBTILISIN"/>
</dbReference>
<dbReference type="Gene3D" id="3.40.50.12090">
    <property type="match status" value="2"/>
</dbReference>
<dbReference type="PROSITE" id="PS00136">
    <property type="entry name" value="SUBTILASE_ASP"/>
    <property type="match status" value="1"/>
</dbReference>
<sequence length="1771" mass="195102">MQKFQKRILAFFLALVMILPSFAGTYAAGNANKPVQKSTSQKVENKKFNRTIDPTLRKMISGNQSVKKVKVIIELKEDSVLETAAKEGKALQDLSATEVKNITEKNTEAQEKLVKDLDIKAEDKFSNAINAISTEVSLSEIEDIAKHKDVREIRLSRRYLRPAEPTMSEAVKITEADKVWADYGYKGEGSVVAIIDTGFDVNHPDFKLTDTDKVRYKEADIEALKNSDNTLLGVYHNEKFPYVYDYQDSSTNVREYKDESHGQHVAGIAAANGKVVGVAPEAQILAMKVFSNEMTNDSVWEEQYIRAIEDATKLQADALNMSLGGIAGNSYYDDENTTLNKVLNDANKAGVVCNIAAGNDRNQNDGRDVPHNFLTDPDVGVVGDPATYEGSFAVASYNNDKSMFNYVSFTGKDGKTLEIPAILHEGSPHDNLGKEYGIVSVGYGASDDDYAGVDASGKIVLVQRGNASFTEKTRLAEKHGATGIIIYNHEAGGNDLMGMIIDAPYQIPMAFIGHADGLKLIDATKATIGNDKKLIDSPTAKQMAKSSSWGPAPDLRMKPEITAPGNNIYSLQNDGEYMVMSGTSMATPHVTGATALIAQALRDRFNITRDKQAFLAKTIMMNTAHPIADPTTDGSYYSVMEAGAGLLNVLDAVKTNVYATAVGGADTKADGKLELKSIGTKNFKTTITFNNLSEKAVKFNAPSVIALTPEINPDGWYTDKSQRLNATVSADKEVTVPANGSIDVEVEVSVTDEVQKNQFLNGYITFDSDSNSSITIPFLAFYGNWAEPAPFGGFWQYNEPNYYKWQAFSSRPKDNGWTHLPNIKVGDGEEVKDYAVYFSYETAVNPVLTIMRNLNSIDAIYTDKDGKTLKEGNITLESWGLKKYNGRIFPETQFFNELGWEPSGLVDGEEYYAQLKADLNGTPEKDDYTSPKYKLIADIVKPTIKNYELDPVNRTITIEFEDNLSGVSYVEIWNKTLDSVVNLYPNMAKSDQERKDIIEQFNSGKITLNLPENWSKGQDLSIYIEDKVFNGTGLNIENTLTNTNVPNPDSSVRISVQNPKDNFSYPKDVNDVNGFVWGIDGVDDIKIELVNPKTGEVIESGYDIEVKPVENVKFGEGEDAKEFGPGFSFSGKIKGNFDIPLYDVRVSVKPINSDKYVTVAKHFFVNQMAPEIEILDIVRCTTDDKGYAKIKITDDYNYVQVVEGIVNEDGSVEDGKLLASLDKWSYTAGRYTREFEYRPDLVDGENNLALIVYDDAGDRSVIKFVIKKAEACDPNEENEEITKDISGVVNFYGEVGDVRPESVKVTLLDNGVAVDTFEVSSKTNWMYTFKDKVALDKNGQKHDFTIQAEDLDSYTKKINGLNVDYTYVHTAEKTTEIKGKVTFEDTQKDLPEYVNVSIYKNGSLYAVVKAEKDKGYVFKTTGPESENGKLNVYTVDANLPGFTSEVTGYDIKLKAKKDYPTPGTDPIPGPNPGTKPDPKPEVKPEPKPEKNIFDGIELERQAGDNRYQTAVEISKKNFESAETVILVNGEKEADALAASVLAKEKNAPILLIKKDMTPDEVAKEIERLGAKNIILIGGLNSITQKAVENLKQNITRIAGKDRFETAVKIAKAAGKTEKLILANGITLVDALTASSLAQVEDRGIILVNKDSVPECAKELVEKAKDILIVGGENSVKLGVKADRISGKDRFETAVKIAERAFVNPKQIALANSTAYADALVFGAITGKVEAPILLTNKDKLPQVVKEYLERNKIEKIFVLGGENSVSKNLFK</sequence>
<dbReference type="InterPro" id="IPR000209">
    <property type="entry name" value="Peptidase_S8/S53_dom"/>
</dbReference>
<feature type="region of interest" description="Disordered" evidence="11">
    <location>
        <begin position="1457"/>
        <end position="1491"/>
    </location>
</feature>
<feature type="compositionally biased region" description="Pro residues" evidence="11">
    <location>
        <begin position="1463"/>
        <end position="1475"/>
    </location>
</feature>
<evidence type="ECO:0000256" key="6">
    <source>
        <dbReference type="ARBA" id="ARBA00022801"/>
    </source>
</evidence>
<dbReference type="Pfam" id="PF00082">
    <property type="entry name" value="Peptidase_S8"/>
    <property type="match status" value="1"/>
</dbReference>
<dbReference type="PROSITE" id="PS00138">
    <property type="entry name" value="SUBTILASE_SER"/>
    <property type="match status" value="1"/>
</dbReference>
<organism evidence="17 18">
    <name type="scientific">Citroniella saccharovorans</name>
    <dbReference type="NCBI Taxonomy" id="2053367"/>
    <lineage>
        <taxon>Bacteria</taxon>
        <taxon>Bacillati</taxon>
        <taxon>Bacillota</taxon>
        <taxon>Tissierellia</taxon>
        <taxon>Tissierellales</taxon>
        <taxon>Peptoniphilaceae</taxon>
        <taxon>Citroniella</taxon>
    </lineage>
</organism>
<keyword evidence="7 9" id="KW-0720">Serine protease</keyword>
<evidence type="ECO:0000256" key="1">
    <source>
        <dbReference type="ARBA" id="ARBA00011073"/>
    </source>
</evidence>
<dbReference type="SUPFAM" id="SSF49478">
    <property type="entry name" value="Cna protein B-type domain"/>
    <property type="match status" value="1"/>
</dbReference>
<keyword evidence="6 9" id="KW-0378">Hydrolase</keyword>
<dbReference type="PROSITE" id="PS51892">
    <property type="entry name" value="SUBTILASE"/>
    <property type="match status" value="1"/>
</dbReference>
<evidence type="ECO:0000256" key="10">
    <source>
        <dbReference type="RuleBase" id="RU003355"/>
    </source>
</evidence>
<dbReference type="InterPro" id="IPR036852">
    <property type="entry name" value="Peptidase_S8/S53_dom_sf"/>
</dbReference>
<feature type="active site" description="Charge relay system" evidence="8 9">
    <location>
        <position position="261"/>
    </location>
</feature>
<protein>
    <submittedName>
        <fullName evidence="17">Cell wall-binding repeat-containing protein</fullName>
    </submittedName>
</protein>
<evidence type="ECO:0000256" key="12">
    <source>
        <dbReference type="SAM" id="SignalP"/>
    </source>
</evidence>
<feature type="active site" description="Charge relay system" evidence="8 9">
    <location>
        <position position="584"/>
    </location>
</feature>
<dbReference type="InterPro" id="IPR023827">
    <property type="entry name" value="Peptidase_S8_Asp-AS"/>
</dbReference>
<evidence type="ECO:0000313" key="17">
    <source>
        <dbReference type="EMBL" id="MEB3429035.1"/>
    </source>
</evidence>
<dbReference type="SUPFAM" id="SSF52025">
    <property type="entry name" value="PA domain"/>
    <property type="match status" value="1"/>
</dbReference>
<dbReference type="CDD" id="cd07475">
    <property type="entry name" value="Peptidases_S8_C5a_Peptidase"/>
    <property type="match status" value="1"/>
</dbReference>
<keyword evidence="18" id="KW-1185">Reference proteome</keyword>
<dbReference type="InterPro" id="IPR051048">
    <property type="entry name" value="Peptidase_S8/S53_subtilisin"/>
</dbReference>
<dbReference type="GO" id="GO:0004252">
    <property type="term" value="F:serine-type endopeptidase activity"/>
    <property type="evidence" value="ECO:0007669"/>
    <property type="project" value="UniProtKB-UniRule"/>
</dbReference>
<comment type="similarity">
    <text evidence="1 9 10">Belongs to the peptidase S8 family.</text>
</comment>
<dbReference type="Pfam" id="PF05738">
    <property type="entry name" value="Cna_B"/>
    <property type="match status" value="2"/>
</dbReference>
<dbReference type="InterPro" id="IPR010435">
    <property type="entry name" value="C5a/SBT2-like_Fn3"/>
</dbReference>
<evidence type="ECO:0000259" key="15">
    <source>
        <dbReference type="Pfam" id="PF05738"/>
    </source>
</evidence>
<evidence type="ECO:0000259" key="16">
    <source>
        <dbReference type="Pfam" id="PF06280"/>
    </source>
</evidence>
<dbReference type="EMBL" id="JAYKOT010000003">
    <property type="protein sequence ID" value="MEB3429035.1"/>
    <property type="molecule type" value="Genomic_DNA"/>
</dbReference>
<gene>
    <name evidence="17" type="ORF">VLK81_03190</name>
</gene>
<feature type="chain" id="PRO_5043948132" evidence="12">
    <location>
        <begin position="24"/>
        <end position="1771"/>
    </location>
</feature>
<dbReference type="Proteomes" id="UP001357733">
    <property type="component" value="Unassembled WGS sequence"/>
</dbReference>
<name>A0AAW9MX23_9FIRM</name>
<evidence type="ECO:0000259" key="13">
    <source>
        <dbReference type="Pfam" id="PF00082"/>
    </source>
</evidence>
<evidence type="ECO:0000256" key="5">
    <source>
        <dbReference type="ARBA" id="ARBA00022737"/>
    </source>
</evidence>
<dbReference type="InterPro" id="IPR003137">
    <property type="entry name" value="PA_domain"/>
</dbReference>
<evidence type="ECO:0000259" key="14">
    <source>
        <dbReference type="Pfam" id="PF02225"/>
    </source>
</evidence>
<keyword evidence="3 9" id="KW-0645">Protease</keyword>
<dbReference type="InterPro" id="IPR023828">
    <property type="entry name" value="Peptidase_S8_Ser-AS"/>
</dbReference>
<dbReference type="Gene3D" id="2.60.40.1140">
    <property type="entry name" value="Collagen-binding surface protein Cna, B-type domain"/>
    <property type="match status" value="2"/>
</dbReference>
<reference evidence="17 18" key="1">
    <citation type="submission" date="2024-01" db="EMBL/GenBank/DDBJ databases">
        <title>Complete genome sequence of Citroniella saccharovorans strain M6.X9, isolated from human fecal sample.</title>
        <authorList>
            <person name="Cheng G."/>
            <person name="Westerholm M."/>
            <person name="Schnurer A."/>
        </authorList>
    </citation>
    <scope>NUCLEOTIDE SEQUENCE [LARGE SCALE GENOMIC DNA]</scope>
    <source>
        <strain evidence="17 18">DSM 29873</strain>
    </source>
</reference>
<dbReference type="GO" id="GO:0006508">
    <property type="term" value="P:proteolysis"/>
    <property type="evidence" value="ECO:0007669"/>
    <property type="project" value="UniProtKB-KW"/>
</dbReference>
<accession>A0AAW9MX23</accession>
<feature type="domain" description="CNA-B" evidence="15">
    <location>
        <begin position="1298"/>
        <end position="1363"/>
    </location>
</feature>
<feature type="active site" description="Charge relay system" evidence="8 9">
    <location>
        <position position="196"/>
    </location>
</feature>
<keyword evidence="4 12" id="KW-0732">Signal</keyword>
<evidence type="ECO:0000256" key="8">
    <source>
        <dbReference type="PIRSR" id="PIRSR615500-1"/>
    </source>
</evidence>
<proteinExistence type="inferred from homology"/>
<feature type="compositionally biased region" description="Basic and acidic residues" evidence="11">
    <location>
        <begin position="1476"/>
        <end position="1491"/>
    </location>
</feature>
<evidence type="ECO:0000256" key="4">
    <source>
        <dbReference type="ARBA" id="ARBA00022729"/>
    </source>
</evidence>
<dbReference type="InterPro" id="IPR046450">
    <property type="entry name" value="PA_dom_sf"/>
</dbReference>
<feature type="domain" description="PA" evidence="14">
    <location>
        <begin position="445"/>
        <end position="520"/>
    </location>
</feature>
<keyword evidence="2" id="KW-0964">Secreted</keyword>
<evidence type="ECO:0000256" key="7">
    <source>
        <dbReference type="ARBA" id="ARBA00022825"/>
    </source>
</evidence>
<feature type="domain" description="C5a peptidase/Subtilisin-like protease SBT2-like Fn3-like" evidence="16">
    <location>
        <begin position="674"/>
        <end position="779"/>
    </location>
</feature>
<dbReference type="CDD" id="cd00222">
    <property type="entry name" value="CollagenBindB"/>
    <property type="match status" value="1"/>
</dbReference>
<comment type="caution">
    <text evidence="17">The sequence shown here is derived from an EMBL/GenBank/DDBJ whole genome shotgun (WGS) entry which is preliminary data.</text>
</comment>
<dbReference type="InterPro" id="IPR008454">
    <property type="entry name" value="Collagen-bd_Cna-like_B-typ_dom"/>
</dbReference>
<evidence type="ECO:0000256" key="3">
    <source>
        <dbReference type="ARBA" id="ARBA00022670"/>
    </source>
</evidence>
<dbReference type="GO" id="GO:0016020">
    <property type="term" value="C:membrane"/>
    <property type="evidence" value="ECO:0007669"/>
    <property type="project" value="InterPro"/>
</dbReference>
<dbReference type="Pfam" id="PF02225">
    <property type="entry name" value="PA"/>
    <property type="match status" value="1"/>
</dbReference>
<dbReference type="Gene3D" id="3.40.50.200">
    <property type="entry name" value="Peptidase S8/S53 domain"/>
    <property type="match status" value="1"/>
</dbReference>
<dbReference type="PANTHER" id="PTHR43399:SF4">
    <property type="entry name" value="CELL WALL-ASSOCIATED PROTEASE"/>
    <property type="match status" value="1"/>
</dbReference>
<dbReference type="SUPFAM" id="SSF52743">
    <property type="entry name" value="Subtilisin-like"/>
    <property type="match status" value="1"/>
</dbReference>
<dbReference type="InterPro" id="IPR034216">
    <property type="entry name" value="C5a_Peptidase"/>
</dbReference>
<dbReference type="RefSeq" id="WP_324619153.1">
    <property type="nucleotide sequence ID" value="NZ_JAYKOT010000003.1"/>
</dbReference>
<feature type="signal peptide" evidence="12">
    <location>
        <begin position="1"/>
        <end position="23"/>
    </location>
</feature>
<evidence type="ECO:0000256" key="2">
    <source>
        <dbReference type="ARBA" id="ARBA00022525"/>
    </source>
</evidence>
<evidence type="ECO:0000313" key="18">
    <source>
        <dbReference type="Proteomes" id="UP001357733"/>
    </source>
</evidence>
<keyword evidence="5" id="KW-0677">Repeat</keyword>
<dbReference type="Pfam" id="PF06280">
    <property type="entry name" value="fn3_5"/>
    <property type="match status" value="1"/>
</dbReference>
<dbReference type="Pfam" id="PF04122">
    <property type="entry name" value="CW_binding_2"/>
    <property type="match status" value="3"/>
</dbReference>
<dbReference type="InterPro" id="IPR015500">
    <property type="entry name" value="Peptidase_S8_subtilisin-rel"/>
</dbReference>
<feature type="domain" description="CNA-B" evidence="15">
    <location>
        <begin position="1385"/>
        <end position="1451"/>
    </location>
</feature>
<evidence type="ECO:0000256" key="9">
    <source>
        <dbReference type="PROSITE-ProRule" id="PRU01240"/>
    </source>
</evidence>
<dbReference type="Gene3D" id="2.60.40.1710">
    <property type="entry name" value="Subtilisin-like superfamily"/>
    <property type="match status" value="1"/>
</dbReference>
<feature type="domain" description="Peptidase S8/S53" evidence="13">
    <location>
        <begin position="187"/>
        <end position="633"/>
    </location>
</feature>
<dbReference type="InterPro" id="IPR007253">
    <property type="entry name" value="Cell_wall-bd_2"/>
</dbReference>
<dbReference type="Gene3D" id="3.50.30.30">
    <property type="match status" value="1"/>
</dbReference>
<evidence type="ECO:0000256" key="11">
    <source>
        <dbReference type="SAM" id="MobiDB-lite"/>
    </source>
</evidence>
<dbReference type="PANTHER" id="PTHR43399">
    <property type="entry name" value="SUBTILISIN-RELATED"/>
    <property type="match status" value="1"/>
</dbReference>